<dbReference type="Proteomes" id="UP000280417">
    <property type="component" value="Unassembled WGS sequence"/>
</dbReference>
<dbReference type="AlphaFoldDB" id="A0A662DKN4"/>
<accession>A0A662DKN4</accession>
<evidence type="ECO:0000313" key="2">
    <source>
        <dbReference type="Proteomes" id="UP000280417"/>
    </source>
</evidence>
<evidence type="ECO:0000313" key="1">
    <source>
        <dbReference type="EMBL" id="RLE14861.1"/>
    </source>
</evidence>
<dbReference type="InterPro" id="IPR036465">
    <property type="entry name" value="vWFA_dom_sf"/>
</dbReference>
<protein>
    <recommendedName>
        <fullName evidence="3">VWFA domain-containing protein</fullName>
    </recommendedName>
</protein>
<name>A0A662DKN4_UNCAE</name>
<sequence length="380" mass="44196">MRKYKRFFRIPLNKLPWRMPLKREKDRKEKLKFENQTSQSNRIGAFGYNQDSGKIDQRLIMEILRIIQQRYYRSSTQDADKPLLYILSTRAGKAHFYSCSTSYERLDSIYSDLAPRIYIRTHLNRKGLSLPVVDYRYENYDPEKYPLNRVNFKRMVVDPDTPFKKALGKIINFQVPQCHHYINVPCGMGKRSFPDICLLLDTSGSMRDGGYHTSIPWGERSGYHYALLGLYGIVKYLENEGVASSILWNVINFSDTTRASGWKTYNEISQLKKHALTPQFGGTEIDVEVLRKELLRDPCLVIILSDGEIYNWGKIKNEMEEIIQPHYTCFIQIGKETGVGKDMQSFGAVVLTVRRKEDIAELMVDLTKQVRYSNRGFGSF</sequence>
<proteinExistence type="predicted"/>
<dbReference type="SUPFAM" id="SSF53300">
    <property type="entry name" value="vWA-like"/>
    <property type="match status" value="1"/>
</dbReference>
<evidence type="ECO:0008006" key="3">
    <source>
        <dbReference type="Google" id="ProtNLM"/>
    </source>
</evidence>
<comment type="caution">
    <text evidence="1">The sequence shown here is derived from an EMBL/GenBank/DDBJ whole genome shotgun (WGS) entry which is preliminary data.</text>
</comment>
<gene>
    <name evidence="1" type="ORF">DRJ04_01565</name>
</gene>
<reference evidence="1 2" key="1">
    <citation type="submission" date="2018-06" db="EMBL/GenBank/DDBJ databases">
        <title>Extensive metabolic versatility and redundancy in microbially diverse, dynamic hydrothermal sediments.</title>
        <authorList>
            <person name="Dombrowski N."/>
            <person name="Teske A."/>
            <person name="Baker B.J."/>
        </authorList>
    </citation>
    <scope>NUCLEOTIDE SEQUENCE [LARGE SCALE GENOMIC DNA]</scope>
    <source>
        <strain evidence="1">B3_G15</strain>
    </source>
</reference>
<dbReference type="EMBL" id="QMQA01000026">
    <property type="protein sequence ID" value="RLE14861.1"/>
    <property type="molecule type" value="Genomic_DNA"/>
</dbReference>
<organism evidence="1 2">
    <name type="scientific">Aerophobetes bacterium</name>
    <dbReference type="NCBI Taxonomy" id="2030807"/>
    <lineage>
        <taxon>Bacteria</taxon>
        <taxon>Candidatus Aerophobota</taxon>
    </lineage>
</organism>